<dbReference type="InterPro" id="IPR009057">
    <property type="entry name" value="Homeodomain-like_sf"/>
</dbReference>
<keyword evidence="2" id="KW-0238">DNA-binding</keyword>
<accession>A0A552VAP9</accession>
<dbReference type="GO" id="GO:0003700">
    <property type="term" value="F:DNA-binding transcription factor activity"/>
    <property type="evidence" value="ECO:0007669"/>
    <property type="project" value="InterPro"/>
</dbReference>
<protein>
    <submittedName>
        <fullName evidence="5">Helix-turn-helix transcriptional regulator</fullName>
    </submittedName>
</protein>
<comment type="caution">
    <text evidence="5">The sequence shown here is derived from an EMBL/GenBank/DDBJ whole genome shotgun (WGS) entry which is preliminary data.</text>
</comment>
<dbReference type="PANTHER" id="PTHR43280">
    <property type="entry name" value="ARAC-FAMILY TRANSCRIPTIONAL REGULATOR"/>
    <property type="match status" value="1"/>
</dbReference>
<name>A0A552VAP9_9FLAO</name>
<gene>
    <name evidence="5" type="ORF">FMM05_02645</name>
</gene>
<dbReference type="GO" id="GO:0043565">
    <property type="term" value="F:sequence-specific DNA binding"/>
    <property type="evidence" value="ECO:0007669"/>
    <property type="project" value="InterPro"/>
</dbReference>
<evidence type="ECO:0000259" key="4">
    <source>
        <dbReference type="PROSITE" id="PS01124"/>
    </source>
</evidence>
<dbReference type="PANTHER" id="PTHR43280:SF32">
    <property type="entry name" value="TRANSCRIPTIONAL REGULATORY PROTEIN"/>
    <property type="match status" value="1"/>
</dbReference>
<evidence type="ECO:0000256" key="2">
    <source>
        <dbReference type="ARBA" id="ARBA00023125"/>
    </source>
</evidence>
<dbReference type="EMBL" id="VJVZ01000001">
    <property type="protein sequence ID" value="TRW27557.1"/>
    <property type="molecule type" value="Genomic_DNA"/>
</dbReference>
<keyword evidence="3" id="KW-0804">Transcription</keyword>
<dbReference type="Gene3D" id="1.10.10.60">
    <property type="entry name" value="Homeodomain-like"/>
    <property type="match status" value="1"/>
</dbReference>
<organism evidence="5 6">
    <name type="scientific">Flavobacterium zepuense</name>
    <dbReference type="NCBI Taxonomy" id="2593302"/>
    <lineage>
        <taxon>Bacteria</taxon>
        <taxon>Pseudomonadati</taxon>
        <taxon>Bacteroidota</taxon>
        <taxon>Flavobacteriia</taxon>
        <taxon>Flavobacteriales</taxon>
        <taxon>Flavobacteriaceae</taxon>
        <taxon>Flavobacterium</taxon>
    </lineage>
</organism>
<dbReference type="SMART" id="SM00342">
    <property type="entry name" value="HTH_ARAC"/>
    <property type="match status" value="1"/>
</dbReference>
<dbReference type="OrthoDB" id="2666928at2"/>
<dbReference type="AlphaFoldDB" id="A0A552VAP9"/>
<feature type="domain" description="HTH araC/xylS-type" evidence="4">
    <location>
        <begin position="197"/>
        <end position="303"/>
    </location>
</feature>
<evidence type="ECO:0000313" key="5">
    <source>
        <dbReference type="EMBL" id="TRW27557.1"/>
    </source>
</evidence>
<evidence type="ECO:0000256" key="3">
    <source>
        <dbReference type="ARBA" id="ARBA00023163"/>
    </source>
</evidence>
<dbReference type="InterPro" id="IPR037923">
    <property type="entry name" value="HTH-like"/>
</dbReference>
<dbReference type="Pfam" id="PF12833">
    <property type="entry name" value="HTH_18"/>
    <property type="match status" value="1"/>
</dbReference>
<sequence length="312" mass="36743">MKETTTTKTIEMLKDIQDIVPILQLHFEDFPIKVVDRQKFPCRNYLSPNRREFYMIIMFTDSRGIFTIGLNTHYIDKSMIFFVHPNDIISWQNLQETQSGYYVLFKKDYIEQHPTFKSTMEKMGIFNDKAKRGIVLDDLLVPRLNNLWKSLEEEEGRVGGFTHESIQAYLQLIIIESCRIANYSEPDAVTEDFTHIYRFFNLLEEETAGINYENPIRLKTAKEFAHSLSLHPNHLNSLVKKQTGQNLSTHIKNRILEESKIMLLQTLWTLQEISYSVGFADQPNFNFFFKKNTGFTPNEFRRAYTPAYSDKF</sequence>
<proteinExistence type="predicted"/>
<evidence type="ECO:0000256" key="1">
    <source>
        <dbReference type="ARBA" id="ARBA00023015"/>
    </source>
</evidence>
<reference evidence="5 6" key="1">
    <citation type="submission" date="2019-07" db="EMBL/GenBank/DDBJ databases">
        <title>Flavobacterium sp. nov., isolated from glacier ice.</title>
        <authorList>
            <person name="Liu Q."/>
            <person name="Xin Y.-H."/>
        </authorList>
    </citation>
    <scope>NUCLEOTIDE SEQUENCE [LARGE SCALE GENOMIC DNA]</scope>
    <source>
        <strain evidence="5 6">ZT4R6</strain>
    </source>
</reference>
<keyword evidence="6" id="KW-1185">Reference proteome</keyword>
<dbReference type="PROSITE" id="PS01124">
    <property type="entry name" value="HTH_ARAC_FAMILY_2"/>
    <property type="match status" value="1"/>
</dbReference>
<dbReference type="InterPro" id="IPR018060">
    <property type="entry name" value="HTH_AraC"/>
</dbReference>
<dbReference type="Proteomes" id="UP000320643">
    <property type="component" value="Unassembled WGS sequence"/>
</dbReference>
<keyword evidence="1" id="KW-0805">Transcription regulation</keyword>
<evidence type="ECO:0000313" key="6">
    <source>
        <dbReference type="Proteomes" id="UP000320643"/>
    </source>
</evidence>
<dbReference type="SUPFAM" id="SSF46689">
    <property type="entry name" value="Homeodomain-like"/>
    <property type="match status" value="1"/>
</dbReference>
<dbReference type="RefSeq" id="WP_143371785.1">
    <property type="nucleotide sequence ID" value="NZ_VJVZ01000001.1"/>
</dbReference>
<dbReference type="SUPFAM" id="SSF51215">
    <property type="entry name" value="Regulatory protein AraC"/>
    <property type="match status" value="1"/>
</dbReference>